<accession>A0A235BWJ9</accession>
<sequence length="134" mass="15821">MRKPKQSLRNCQVSRFDPMNRIRIAIPTDDGINIFRRMLGRARKMFIYEIENGMQFKLIEKRNNPFAGTMQHLKTLDVYELISDCDIIISGNIGKKGIKRLRERGMELFFKKGNIQEALIDFIKEELQKDKDKL</sequence>
<evidence type="ECO:0000259" key="1">
    <source>
        <dbReference type="Pfam" id="PF02579"/>
    </source>
</evidence>
<dbReference type="InterPro" id="IPR003731">
    <property type="entry name" value="Di-Nase_FeMo-co_biosynth"/>
</dbReference>
<evidence type="ECO:0000313" key="3">
    <source>
        <dbReference type="Proteomes" id="UP000215215"/>
    </source>
</evidence>
<dbReference type="InterPro" id="IPR051840">
    <property type="entry name" value="NifX/NifY_domain"/>
</dbReference>
<proteinExistence type="predicted"/>
<name>A0A235BWJ9_UNCW3</name>
<dbReference type="PANTHER" id="PTHR33937:SF5">
    <property type="entry name" value="IRON-MOLYBDENUM COFACTOR-BINDING PROTEIN"/>
    <property type="match status" value="1"/>
</dbReference>
<gene>
    <name evidence="2" type="ORF">CH333_03190</name>
</gene>
<organism evidence="2 3">
    <name type="scientific">candidate division WOR-3 bacterium JGI_Cruoil_03_44_89</name>
    <dbReference type="NCBI Taxonomy" id="1973748"/>
    <lineage>
        <taxon>Bacteria</taxon>
        <taxon>Bacteria division WOR-3</taxon>
    </lineage>
</organism>
<dbReference type="EMBL" id="NOZQ01000062">
    <property type="protein sequence ID" value="OYD16519.1"/>
    <property type="molecule type" value="Genomic_DNA"/>
</dbReference>
<dbReference type="InterPro" id="IPR036105">
    <property type="entry name" value="DiNase_FeMo-co_biosyn_sf"/>
</dbReference>
<comment type="caution">
    <text evidence="2">The sequence shown here is derived from an EMBL/GenBank/DDBJ whole genome shotgun (WGS) entry which is preliminary data.</text>
</comment>
<evidence type="ECO:0000313" key="2">
    <source>
        <dbReference type="EMBL" id="OYD16519.1"/>
    </source>
</evidence>
<dbReference type="PANTHER" id="PTHR33937">
    <property type="entry name" value="IRON-MOLYBDENUM PROTEIN-RELATED-RELATED"/>
    <property type="match status" value="1"/>
</dbReference>
<dbReference type="Pfam" id="PF02579">
    <property type="entry name" value="Nitro_FeMo-Co"/>
    <property type="match status" value="1"/>
</dbReference>
<dbReference type="Gene3D" id="3.30.420.130">
    <property type="entry name" value="Dinitrogenase iron-molybdenum cofactor biosynthesis domain"/>
    <property type="match status" value="1"/>
</dbReference>
<feature type="domain" description="Dinitrogenase iron-molybdenum cofactor biosynthesis" evidence="1">
    <location>
        <begin position="39"/>
        <end position="123"/>
    </location>
</feature>
<dbReference type="Proteomes" id="UP000215215">
    <property type="component" value="Unassembled WGS sequence"/>
</dbReference>
<dbReference type="CDD" id="cd00562">
    <property type="entry name" value="NifX_NifB"/>
    <property type="match status" value="1"/>
</dbReference>
<dbReference type="SUPFAM" id="SSF53146">
    <property type="entry name" value="Nitrogenase accessory factor-like"/>
    <property type="match status" value="1"/>
</dbReference>
<reference evidence="2 3" key="1">
    <citation type="submission" date="2017-07" db="EMBL/GenBank/DDBJ databases">
        <title>Recovery of genomes from metagenomes via a dereplication, aggregation, and scoring strategy.</title>
        <authorList>
            <person name="Sieber C.M."/>
            <person name="Probst A.J."/>
            <person name="Sharrar A."/>
            <person name="Thomas B.C."/>
            <person name="Hess M."/>
            <person name="Tringe S.G."/>
            <person name="Banfield J.F."/>
        </authorList>
    </citation>
    <scope>NUCLEOTIDE SEQUENCE [LARGE SCALE GENOMIC DNA]</scope>
    <source>
        <strain evidence="2">JGI_Cruoil_03_44_89</strain>
    </source>
</reference>
<dbReference type="AlphaFoldDB" id="A0A235BWJ9"/>
<protein>
    <recommendedName>
        <fullName evidence="1">Dinitrogenase iron-molybdenum cofactor biosynthesis domain-containing protein</fullName>
    </recommendedName>
</protein>